<dbReference type="OrthoDB" id="6161578at2759"/>
<feature type="domain" description="BHLH" evidence="2">
    <location>
        <begin position="105"/>
        <end position="157"/>
    </location>
</feature>
<accession>A0A9P0F869</accession>
<dbReference type="PANTHER" id="PTHR23349:SF111">
    <property type="entry name" value="BHLH DOMAIN-CONTAINING PROTEIN"/>
    <property type="match status" value="1"/>
</dbReference>
<dbReference type="InterPro" id="IPR036638">
    <property type="entry name" value="HLH_DNA-bd_sf"/>
</dbReference>
<dbReference type="GO" id="GO:0046983">
    <property type="term" value="F:protein dimerization activity"/>
    <property type="evidence" value="ECO:0007669"/>
    <property type="project" value="InterPro"/>
</dbReference>
<organism evidence="3 4">
    <name type="scientific">Bemisia tabaci</name>
    <name type="common">Sweetpotato whitefly</name>
    <name type="synonym">Aleurodes tabaci</name>
    <dbReference type="NCBI Taxonomy" id="7038"/>
    <lineage>
        <taxon>Eukaryota</taxon>
        <taxon>Metazoa</taxon>
        <taxon>Ecdysozoa</taxon>
        <taxon>Arthropoda</taxon>
        <taxon>Hexapoda</taxon>
        <taxon>Insecta</taxon>
        <taxon>Pterygota</taxon>
        <taxon>Neoptera</taxon>
        <taxon>Paraneoptera</taxon>
        <taxon>Hemiptera</taxon>
        <taxon>Sternorrhyncha</taxon>
        <taxon>Aleyrodoidea</taxon>
        <taxon>Aleyrodidae</taxon>
        <taxon>Aleyrodinae</taxon>
        <taxon>Bemisia</taxon>
    </lineage>
</organism>
<evidence type="ECO:0000259" key="2">
    <source>
        <dbReference type="PROSITE" id="PS50888"/>
    </source>
</evidence>
<dbReference type="PANTHER" id="PTHR23349">
    <property type="entry name" value="BASIC HELIX-LOOP-HELIX TRANSCRIPTION FACTOR, TWIST"/>
    <property type="match status" value="1"/>
</dbReference>
<feature type="compositionally biased region" description="Basic and acidic residues" evidence="1">
    <location>
        <begin position="29"/>
        <end position="45"/>
    </location>
</feature>
<evidence type="ECO:0000313" key="4">
    <source>
        <dbReference type="Proteomes" id="UP001152759"/>
    </source>
</evidence>
<proteinExistence type="predicted"/>
<dbReference type="KEGG" id="btab:109035518"/>
<dbReference type="InterPro" id="IPR050283">
    <property type="entry name" value="E-box_TF_Regulators"/>
</dbReference>
<dbReference type="GO" id="GO:0000981">
    <property type="term" value="F:DNA-binding transcription factor activity, RNA polymerase II-specific"/>
    <property type="evidence" value="ECO:0007669"/>
    <property type="project" value="TreeGrafter"/>
</dbReference>
<name>A0A9P0F869_BEMTA</name>
<dbReference type="Pfam" id="PF00010">
    <property type="entry name" value="HLH"/>
    <property type="match status" value="1"/>
</dbReference>
<dbReference type="CDD" id="cd11390">
    <property type="entry name" value="bHLH_TS"/>
    <property type="match status" value="1"/>
</dbReference>
<feature type="compositionally biased region" description="Acidic residues" evidence="1">
    <location>
        <begin position="66"/>
        <end position="80"/>
    </location>
</feature>
<keyword evidence="4" id="KW-1185">Reference proteome</keyword>
<evidence type="ECO:0000256" key="1">
    <source>
        <dbReference type="SAM" id="MobiDB-lite"/>
    </source>
</evidence>
<sequence length="162" mass="18925">MEKEQPSFLSADWHKDGYSDWCHTPNPENLRRMIAEAENVLKKEMSSPSPESSGIPQKQTLQRDDPVDDEDSLEGFDEESFSSSSRNKHQRCCCSAKFENSDVMKRTILKWDRERQRSRALNDAWDKLRKVLPSLGNDRRLTRLEAVQMAINYISALYDQLW</sequence>
<dbReference type="GO" id="GO:0000977">
    <property type="term" value="F:RNA polymerase II transcription regulatory region sequence-specific DNA binding"/>
    <property type="evidence" value="ECO:0007669"/>
    <property type="project" value="TreeGrafter"/>
</dbReference>
<dbReference type="Proteomes" id="UP001152759">
    <property type="component" value="Chromosome 7"/>
</dbReference>
<dbReference type="EMBL" id="OU963868">
    <property type="protein sequence ID" value="CAH0393253.1"/>
    <property type="molecule type" value="Genomic_DNA"/>
</dbReference>
<dbReference type="Gene3D" id="4.10.280.10">
    <property type="entry name" value="Helix-loop-helix DNA-binding domain"/>
    <property type="match status" value="1"/>
</dbReference>
<dbReference type="SUPFAM" id="SSF47459">
    <property type="entry name" value="HLH, helix-loop-helix DNA-binding domain"/>
    <property type="match status" value="1"/>
</dbReference>
<dbReference type="AlphaFoldDB" id="A0A9P0F869"/>
<protein>
    <recommendedName>
        <fullName evidence="2">BHLH domain-containing protein</fullName>
    </recommendedName>
</protein>
<reference evidence="3" key="1">
    <citation type="submission" date="2021-12" db="EMBL/GenBank/DDBJ databases">
        <authorList>
            <person name="King R."/>
        </authorList>
    </citation>
    <scope>NUCLEOTIDE SEQUENCE</scope>
</reference>
<dbReference type="InterPro" id="IPR011598">
    <property type="entry name" value="bHLH_dom"/>
</dbReference>
<feature type="region of interest" description="Disordered" evidence="1">
    <location>
        <begin position="1"/>
        <end position="88"/>
    </location>
</feature>
<dbReference type="PROSITE" id="PS50888">
    <property type="entry name" value="BHLH"/>
    <property type="match status" value="1"/>
</dbReference>
<gene>
    <name evidence="3" type="ORF">BEMITA_LOCUS11676</name>
</gene>
<dbReference type="SMART" id="SM00353">
    <property type="entry name" value="HLH"/>
    <property type="match status" value="1"/>
</dbReference>
<dbReference type="GO" id="GO:0032502">
    <property type="term" value="P:developmental process"/>
    <property type="evidence" value="ECO:0007669"/>
    <property type="project" value="TreeGrafter"/>
</dbReference>
<evidence type="ECO:0000313" key="3">
    <source>
        <dbReference type="EMBL" id="CAH0393253.1"/>
    </source>
</evidence>